<dbReference type="Proteomes" id="UP000230882">
    <property type="component" value="Unassembled WGS sequence"/>
</dbReference>
<sequence>MKKSQKPIPRHLNDFLDWLEIEKGLSSKSQENYARFLKRFLDWLRLNKLENIKPHQLTAEQVWKYRTFLARQYTSKKYAFKEKKTLQKTTQSYYLIALRSLLNYFADRDIISLPAEKIKLPKKTDMRIVNFLNLEQLEKLFSSPDTLKINGLRDRVILEVFFSTGMRIAELVSLNREQIKLKPETKDLEIVIIGKGSRPRTVYFSEKTIDWLRKYLETRKDKEKALFINYKNKKGSSRRLTARAIEKSIKKYAIMAGLPLTTTPHVMRHSFATDLLEQGVDLRTLQEFLGHKTLAATQIYTHVTSKRLRDIHRKFHSDGKLKE</sequence>
<keyword evidence="3" id="KW-0132">Cell division</keyword>
<dbReference type="EMBL" id="PFAU01000018">
    <property type="protein sequence ID" value="PIR91262.1"/>
    <property type="molecule type" value="Genomic_DNA"/>
</dbReference>
<name>A0A2H0UWQ0_9BACT</name>
<dbReference type="InterPro" id="IPR050090">
    <property type="entry name" value="Tyrosine_recombinase_XerCD"/>
</dbReference>
<dbReference type="Gene3D" id="1.10.443.10">
    <property type="entry name" value="Intergrase catalytic core"/>
    <property type="match status" value="1"/>
</dbReference>
<keyword evidence="2" id="KW-0963">Cytoplasm</keyword>
<evidence type="ECO:0000256" key="4">
    <source>
        <dbReference type="ARBA" id="ARBA00022829"/>
    </source>
</evidence>
<dbReference type="InterPro" id="IPR002104">
    <property type="entry name" value="Integrase_catalytic"/>
</dbReference>
<accession>A0A2H0UWQ0</accession>
<evidence type="ECO:0000256" key="8">
    <source>
        <dbReference type="ARBA" id="ARBA00023306"/>
    </source>
</evidence>
<dbReference type="GO" id="GO:0007059">
    <property type="term" value="P:chromosome segregation"/>
    <property type="evidence" value="ECO:0007669"/>
    <property type="project" value="UniProtKB-KW"/>
</dbReference>
<dbReference type="SUPFAM" id="SSF56349">
    <property type="entry name" value="DNA breaking-rejoining enzymes"/>
    <property type="match status" value="1"/>
</dbReference>
<dbReference type="Pfam" id="PF02899">
    <property type="entry name" value="Phage_int_SAM_1"/>
    <property type="match status" value="1"/>
</dbReference>
<dbReference type="Gene3D" id="1.10.150.130">
    <property type="match status" value="1"/>
</dbReference>
<dbReference type="InterPro" id="IPR010998">
    <property type="entry name" value="Integrase_recombinase_N"/>
</dbReference>
<dbReference type="PANTHER" id="PTHR30349">
    <property type="entry name" value="PHAGE INTEGRASE-RELATED"/>
    <property type="match status" value="1"/>
</dbReference>
<organism evidence="12 13">
    <name type="scientific">bacterium (Candidatus Gribaldobacteria) CG10_big_fil_rev_8_21_14_0_10_37_46</name>
    <dbReference type="NCBI Taxonomy" id="2014276"/>
    <lineage>
        <taxon>Bacteria</taxon>
        <taxon>Candidatus Gribaldobacteria</taxon>
    </lineage>
</organism>
<dbReference type="InterPro" id="IPR004107">
    <property type="entry name" value="Integrase_SAM-like_N"/>
</dbReference>
<dbReference type="GO" id="GO:0015074">
    <property type="term" value="P:DNA integration"/>
    <property type="evidence" value="ECO:0007669"/>
    <property type="project" value="UniProtKB-KW"/>
</dbReference>
<evidence type="ECO:0000256" key="7">
    <source>
        <dbReference type="ARBA" id="ARBA00023172"/>
    </source>
</evidence>
<dbReference type="AlphaFoldDB" id="A0A2H0UWQ0"/>
<reference evidence="13" key="1">
    <citation type="submission" date="2017-09" db="EMBL/GenBank/DDBJ databases">
        <title>Depth-based differentiation of microbial function through sediment-hosted aquifers and enrichment of novel symbionts in the deep terrestrial subsurface.</title>
        <authorList>
            <person name="Probst A.J."/>
            <person name="Ladd B."/>
            <person name="Jarett J.K."/>
            <person name="Geller-Mcgrath D.E."/>
            <person name="Sieber C.M.K."/>
            <person name="Emerson J.B."/>
            <person name="Anantharaman K."/>
            <person name="Thomas B.C."/>
            <person name="Malmstrom R."/>
            <person name="Stieglmeier M."/>
            <person name="Klingl A."/>
            <person name="Woyke T."/>
            <person name="Ryan C.M."/>
            <person name="Banfield J.F."/>
        </authorList>
    </citation>
    <scope>NUCLEOTIDE SEQUENCE [LARGE SCALE GENOMIC DNA]</scope>
</reference>
<dbReference type="GO" id="GO:0005737">
    <property type="term" value="C:cytoplasm"/>
    <property type="evidence" value="ECO:0007669"/>
    <property type="project" value="UniProtKB-SubCell"/>
</dbReference>
<evidence type="ECO:0000259" key="10">
    <source>
        <dbReference type="PROSITE" id="PS51898"/>
    </source>
</evidence>
<dbReference type="GO" id="GO:0051301">
    <property type="term" value="P:cell division"/>
    <property type="evidence" value="ECO:0007669"/>
    <property type="project" value="UniProtKB-KW"/>
</dbReference>
<evidence type="ECO:0000259" key="11">
    <source>
        <dbReference type="PROSITE" id="PS51900"/>
    </source>
</evidence>
<comment type="subcellular location">
    <subcellularLocation>
        <location evidence="1">Cytoplasm</location>
    </subcellularLocation>
</comment>
<evidence type="ECO:0000256" key="2">
    <source>
        <dbReference type="ARBA" id="ARBA00022490"/>
    </source>
</evidence>
<evidence type="ECO:0000256" key="6">
    <source>
        <dbReference type="ARBA" id="ARBA00023125"/>
    </source>
</evidence>
<evidence type="ECO:0000313" key="12">
    <source>
        <dbReference type="EMBL" id="PIR91262.1"/>
    </source>
</evidence>
<evidence type="ECO:0000256" key="5">
    <source>
        <dbReference type="ARBA" id="ARBA00022908"/>
    </source>
</evidence>
<dbReference type="InterPro" id="IPR011010">
    <property type="entry name" value="DNA_brk_join_enz"/>
</dbReference>
<dbReference type="PROSITE" id="PS51900">
    <property type="entry name" value="CB"/>
    <property type="match status" value="1"/>
</dbReference>
<gene>
    <name evidence="12" type="ORF">COU02_00735</name>
</gene>
<protein>
    <recommendedName>
        <fullName evidence="14">Tyrosine recombinase XerC</fullName>
    </recommendedName>
</protein>
<evidence type="ECO:0008006" key="14">
    <source>
        <dbReference type="Google" id="ProtNLM"/>
    </source>
</evidence>
<dbReference type="PANTHER" id="PTHR30349:SF77">
    <property type="entry name" value="TYROSINE RECOMBINASE XERC"/>
    <property type="match status" value="1"/>
</dbReference>
<dbReference type="PROSITE" id="PS51898">
    <property type="entry name" value="TYR_RECOMBINASE"/>
    <property type="match status" value="1"/>
</dbReference>
<dbReference type="InterPro" id="IPR013762">
    <property type="entry name" value="Integrase-like_cat_sf"/>
</dbReference>
<feature type="domain" description="Tyr recombinase" evidence="10">
    <location>
        <begin position="127"/>
        <end position="313"/>
    </location>
</feature>
<evidence type="ECO:0000256" key="3">
    <source>
        <dbReference type="ARBA" id="ARBA00022618"/>
    </source>
</evidence>
<dbReference type="GO" id="GO:0003677">
    <property type="term" value="F:DNA binding"/>
    <property type="evidence" value="ECO:0007669"/>
    <property type="project" value="UniProtKB-UniRule"/>
</dbReference>
<dbReference type="SUPFAM" id="SSF47823">
    <property type="entry name" value="lambda integrase-like, N-terminal domain"/>
    <property type="match status" value="1"/>
</dbReference>
<feature type="domain" description="Core-binding (CB)" evidence="11">
    <location>
        <begin position="6"/>
        <end position="106"/>
    </location>
</feature>
<dbReference type="Pfam" id="PF00589">
    <property type="entry name" value="Phage_integrase"/>
    <property type="match status" value="1"/>
</dbReference>
<keyword evidence="6 9" id="KW-0238">DNA-binding</keyword>
<comment type="caution">
    <text evidence="12">The sequence shown here is derived from an EMBL/GenBank/DDBJ whole genome shotgun (WGS) entry which is preliminary data.</text>
</comment>
<evidence type="ECO:0000256" key="1">
    <source>
        <dbReference type="ARBA" id="ARBA00004496"/>
    </source>
</evidence>
<keyword evidence="7" id="KW-0233">DNA recombination</keyword>
<keyword evidence="4" id="KW-0159">Chromosome partition</keyword>
<dbReference type="GO" id="GO:0006310">
    <property type="term" value="P:DNA recombination"/>
    <property type="evidence" value="ECO:0007669"/>
    <property type="project" value="UniProtKB-KW"/>
</dbReference>
<evidence type="ECO:0000313" key="13">
    <source>
        <dbReference type="Proteomes" id="UP000230882"/>
    </source>
</evidence>
<evidence type="ECO:0000256" key="9">
    <source>
        <dbReference type="PROSITE-ProRule" id="PRU01248"/>
    </source>
</evidence>
<proteinExistence type="predicted"/>
<keyword evidence="8" id="KW-0131">Cell cycle</keyword>
<dbReference type="InterPro" id="IPR044068">
    <property type="entry name" value="CB"/>
</dbReference>
<keyword evidence="5" id="KW-0229">DNA integration</keyword>